<protein>
    <submittedName>
        <fullName evidence="2">DNA repair protein (Rad1) domain-containing protein</fullName>
    </submittedName>
    <submittedName>
        <fullName evidence="3">ERCC4 domain-containing protein</fullName>
    </submittedName>
</protein>
<dbReference type="GO" id="GO:0004518">
    <property type="term" value="F:nuclease activity"/>
    <property type="evidence" value="ECO:0007669"/>
    <property type="project" value="InterPro"/>
</dbReference>
<dbReference type="EMBL" id="KI546167">
    <property type="protein sequence ID" value="EST41862.1"/>
    <property type="molecule type" value="Genomic_DNA"/>
</dbReference>
<feature type="domain" description="ERCC4" evidence="1">
    <location>
        <begin position="26"/>
        <end position="93"/>
    </location>
</feature>
<dbReference type="Pfam" id="PF02732">
    <property type="entry name" value="ERCC4"/>
    <property type="match status" value="1"/>
</dbReference>
<organism evidence="2">
    <name type="scientific">Spironucleus salmonicida</name>
    <dbReference type="NCBI Taxonomy" id="348837"/>
    <lineage>
        <taxon>Eukaryota</taxon>
        <taxon>Metamonada</taxon>
        <taxon>Diplomonadida</taxon>
        <taxon>Hexamitidae</taxon>
        <taxon>Hexamitinae</taxon>
        <taxon>Spironucleus</taxon>
    </lineage>
</organism>
<evidence type="ECO:0000313" key="4">
    <source>
        <dbReference type="Proteomes" id="UP000018208"/>
    </source>
</evidence>
<name>V6LBQ2_9EUKA</name>
<dbReference type="GO" id="GO:0003677">
    <property type="term" value="F:DNA binding"/>
    <property type="evidence" value="ECO:0007669"/>
    <property type="project" value="InterPro"/>
</dbReference>
<dbReference type="VEuPathDB" id="GiardiaDB:SS50377_25257"/>
<dbReference type="InterPro" id="IPR006166">
    <property type="entry name" value="ERCC4_domain"/>
</dbReference>
<dbReference type="InterPro" id="IPR011335">
    <property type="entry name" value="Restrct_endonuc-II-like"/>
</dbReference>
<evidence type="ECO:0000259" key="1">
    <source>
        <dbReference type="Pfam" id="PF02732"/>
    </source>
</evidence>
<sequence length="198" mass="23021">MLSLQLDPRGEQFYILLFPKDLLSIISIKTLHFGDFAVLKNDKIVATVERKTGSDLASSIQSGRLLHQLKQIKNVHYSYLLIEGKFEKADFHNAFQVCYSLNIKLVLTKNEQETVKFYIKLYNFCGESSNLRGVQNEGKFLTFYQKMIQNLYGSASQEILKHFNDFPKISKEDIYYILKFKSKLTESIIKSYIQFVFG</sequence>
<dbReference type="Gene3D" id="3.40.50.10130">
    <property type="match status" value="1"/>
</dbReference>
<keyword evidence="4" id="KW-1185">Reference proteome</keyword>
<evidence type="ECO:0000313" key="3">
    <source>
        <dbReference type="EMBL" id="KAH0573138.1"/>
    </source>
</evidence>
<dbReference type="EMBL" id="AUWU02000005">
    <property type="protein sequence ID" value="KAH0573138.1"/>
    <property type="molecule type" value="Genomic_DNA"/>
</dbReference>
<accession>V6LBQ2</accession>
<proteinExistence type="predicted"/>
<gene>
    <name evidence="2" type="ORF">SS50377_18698</name>
    <name evidence="3" type="ORF">SS50377_25257</name>
</gene>
<evidence type="ECO:0000313" key="2">
    <source>
        <dbReference type="EMBL" id="EST41862.1"/>
    </source>
</evidence>
<reference evidence="2 3" key="1">
    <citation type="journal article" date="2014" name="PLoS Genet.">
        <title>The Genome of Spironucleus salmonicida Highlights a Fish Pathogen Adapted to Fluctuating Environments.</title>
        <authorList>
            <person name="Xu F."/>
            <person name="Jerlstrom-Hultqvist J."/>
            <person name="Einarsson E."/>
            <person name="Astvaldsson A."/>
            <person name="Svard S.G."/>
            <person name="Andersson J.O."/>
        </authorList>
    </citation>
    <scope>NUCLEOTIDE SEQUENCE</scope>
    <source>
        <strain evidence="3">ATCC 50377</strain>
    </source>
</reference>
<dbReference type="SUPFAM" id="SSF52980">
    <property type="entry name" value="Restriction endonuclease-like"/>
    <property type="match status" value="1"/>
</dbReference>
<dbReference type="GO" id="GO:0006281">
    <property type="term" value="P:DNA repair"/>
    <property type="evidence" value="ECO:0007669"/>
    <property type="project" value="UniProtKB-ARBA"/>
</dbReference>
<reference evidence="3" key="2">
    <citation type="submission" date="2020-12" db="EMBL/GenBank/DDBJ databases">
        <title>New Spironucleus salmonicida genome in near-complete chromosomes.</title>
        <authorList>
            <person name="Xu F."/>
            <person name="Kurt Z."/>
            <person name="Jimenez-Gonzalez A."/>
            <person name="Astvaldsson A."/>
            <person name="Andersson J.O."/>
            <person name="Svard S.G."/>
        </authorList>
    </citation>
    <scope>NUCLEOTIDE SEQUENCE</scope>
    <source>
        <strain evidence="3">ATCC 50377</strain>
    </source>
</reference>
<dbReference type="Proteomes" id="UP000018208">
    <property type="component" value="Unassembled WGS sequence"/>
</dbReference>
<dbReference type="AlphaFoldDB" id="V6LBQ2"/>